<sequence length="95" mass="10494">MIIDRLGGIDPLKDIQNNYKTPAKQHVKSGHDSISISNEAREMAEAYYLSSIAAETPDVRADRIAQVREKIQDPAYLNADVISSTADKIMDSFGL</sequence>
<dbReference type="InterPro" id="IPR035890">
    <property type="entry name" value="Anti-sigma-28_factor_FlgM_sf"/>
</dbReference>
<dbReference type="EMBL" id="ATFF01000002">
    <property type="protein sequence ID" value="EPF32141.1"/>
    <property type="molecule type" value="Genomic_DNA"/>
</dbReference>
<evidence type="ECO:0000259" key="1">
    <source>
        <dbReference type="Pfam" id="PF04316"/>
    </source>
</evidence>
<evidence type="ECO:0000313" key="2">
    <source>
        <dbReference type="EMBL" id="EPF32141.1"/>
    </source>
</evidence>
<dbReference type="RefSeq" id="WP_016524438.1">
    <property type="nucleotide sequence ID" value="NZ_KE332518.1"/>
</dbReference>
<dbReference type="SUPFAM" id="SSF101498">
    <property type="entry name" value="Anti-sigma factor FlgM"/>
    <property type="match status" value="1"/>
</dbReference>
<reference evidence="2 3" key="1">
    <citation type="submission" date="2013-04" db="EMBL/GenBank/DDBJ databases">
        <title>The Genome Sequence of Treponema maltophilum ATCC 51939.</title>
        <authorList>
            <consortium name="The Broad Institute Genomics Platform"/>
            <person name="Earl A."/>
            <person name="Ward D."/>
            <person name="Feldgarden M."/>
            <person name="Gevers D."/>
            <person name="Leonetti C."/>
            <person name="Blanton J.M."/>
            <person name="Dewhirst F.E."/>
            <person name="Izard J."/>
            <person name="Walker B."/>
            <person name="Young S."/>
            <person name="Zeng Q."/>
            <person name="Gargeya S."/>
            <person name="Fitzgerald M."/>
            <person name="Haas B."/>
            <person name="Abouelleil A."/>
            <person name="Allen A.W."/>
            <person name="Alvarado L."/>
            <person name="Arachchi H.M."/>
            <person name="Berlin A.M."/>
            <person name="Chapman S.B."/>
            <person name="Gainer-Dewar J."/>
            <person name="Goldberg J."/>
            <person name="Griggs A."/>
            <person name="Gujja S."/>
            <person name="Hansen M."/>
            <person name="Howarth C."/>
            <person name="Imamovic A."/>
            <person name="Ireland A."/>
            <person name="Larimer J."/>
            <person name="McCowan C."/>
            <person name="Murphy C."/>
            <person name="Pearson M."/>
            <person name="Poon T.W."/>
            <person name="Priest M."/>
            <person name="Roberts A."/>
            <person name="Saif S."/>
            <person name="Shea T."/>
            <person name="Sisk P."/>
            <person name="Sykes S."/>
            <person name="Wortman J."/>
            <person name="Nusbaum C."/>
            <person name="Birren B."/>
        </authorList>
    </citation>
    <scope>NUCLEOTIDE SEQUENCE [LARGE SCALE GENOMIC DNA]</scope>
    <source>
        <strain evidence="2 3">ATCC 51939</strain>
    </source>
</reference>
<dbReference type="InterPro" id="IPR031316">
    <property type="entry name" value="FlgM_C"/>
</dbReference>
<dbReference type="STRING" id="1125699.HMPREF9194_00130"/>
<dbReference type="AlphaFoldDB" id="S3K5A6"/>
<dbReference type="HOGENOM" id="CLU_184596_0_0_12"/>
<gene>
    <name evidence="2" type="ORF">HMPREF9194_00130</name>
</gene>
<organism evidence="2 3">
    <name type="scientific">Treponema maltophilum ATCC 51939</name>
    <dbReference type="NCBI Taxonomy" id="1125699"/>
    <lineage>
        <taxon>Bacteria</taxon>
        <taxon>Pseudomonadati</taxon>
        <taxon>Spirochaetota</taxon>
        <taxon>Spirochaetia</taxon>
        <taxon>Spirochaetales</taxon>
        <taxon>Treponemataceae</taxon>
        <taxon>Treponema</taxon>
    </lineage>
</organism>
<evidence type="ECO:0000313" key="3">
    <source>
        <dbReference type="Proteomes" id="UP000014541"/>
    </source>
</evidence>
<keyword evidence="3" id="KW-1185">Reference proteome</keyword>
<dbReference type="Proteomes" id="UP000014541">
    <property type="component" value="Unassembled WGS sequence"/>
</dbReference>
<dbReference type="OrthoDB" id="361428at2"/>
<name>S3K5A6_TREMA</name>
<feature type="domain" description="Anti-sigma-28 factor FlgM C-terminal" evidence="1">
    <location>
        <begin position="32"/>
        <end position="90"/>
    </location>
</feature>
<dbReference type="PATRIC" id="fig|1125699.3.peg.129"/>
<accession>S3K5A6</accession>
<protein>
    <recommendedName>
        <fullName evidence="1">Anti-sigma-28 factor FlgM C-terminal domain-containing protein</fullName>
    </recommendedName>
</protein>
<dbReference type="Pfam" id="PF04316">
    <property type="entry name" value="FlgM"/>
    <property type="match status" value="1"/>
</dbReference>
<comment type="caution">
    <text evidence="2">The sequence shown here is derived from an EMBL/GenBank/DDBJ whole genome shotgun (WGS) entry which is preliminary data.</text>
</comment>
<dbReference type="eggNOG" id="ENOG5031CXM">
    <property type="taxonomic scope" value="Bacteria"/>
</dbReference>
<proteinExistence type="predicted"/>